<feature type="compositionally biased region" description="Low complexity" evidence="1">
    <location>
        <begin position="575"/>
        <end position="596"/>
    </location>
</feature>
<dbReference type="SUPFAM" id="SSF50729">
    <property type="entry name" value="PH domain-like"/>
    <property type="match status" value="1"/>
</dbReference>
<keyword evidence="4" id="KW-1185">Reference proteome</keyword>
<accession>A0A0C9ZD80</accession>
<reference evidence="4" key="2">
    <citation type="submission" date="2015-01" db="EMBL/GenBank/DDBJ databases">
        <title>Evolutionary Origins and Diversification of the Mycorrhizal Mutualists.</title>
        <authorList>
            <consortium name="DOE Joint Genome Institute"/>
            <consortium name="Mycorrhizal Genomics Consortium"/>
            <person name="Kohler A."/>
            <person name="Kuo A."/>
            <person name="Nagy L.G."/>
            <person name="Floudas D."/>
            <person name="Copeland A."/>
            <person name="Barry K.W."/>
            <person name="Cichocki N."/>
            <person name="Veneault-Fourrey C."/>
            <person name="LaButti K."/>
            <person name="Lindquist E.A."/>
            <person name="Lipzen A."/>
            <person name="Lundell T."/>
            <person name="Morin E."/>
            <person name="Murat C."/>
            <person name="Riley R."/>
            <person name="Ohm R."/>
            <person name="Sun H."/>
            <person name="Tunlid A."/>
            <person name="Henrissat B."/>
            <person name="Grigoriev I.V."/>
            <person name="Hibbett D.S."/>
            <person name="Martin F."/>
        </authorList>
    </citation>
    <scope>NUCLEOTIDE SEQUENCE [LARGE SCALE GENOMIC DNA]</scope>
    <source>
        <strain evidence="4">441</strain>
    </source>
</reference>
<dbReference type="EMBL" id="KN833697">
    <property type="protein sequence ID" value="KIK27261.1"/>
    <property type="molecule type" value="Genomic_DNA"/>
</dbReference>
<feature type="compositionally biased region" description="Low complexity" evidence="1">
    <location>
        <begin position="311"/>
        <end position="324"/>
    </location>
</feature>
<feature type="region of interest" description="Disordered" evidence="1">
    <location>
        <begin position="564"/>
        <end position="596"/>
    </location>
</feature>
<dbReference type="Proteomes" id="UP000054018">
    <property type="component" value="Unassembled WGS sequence"/>
</dbReference>
<feature type="compositionally biased region" description="Polar residues" evidence="1">
    <location>
        <begin position="326"/>
        <end position="340"/>
    </location>
</feature>
<proteinExistence type="predicted"/>
<feature type="compositionally biased region" description="Low complexity" evidence="1">
    <location>
        <begin position="358"/>
        <end position="369"/>
    </location>
</feature>
<dbReference type="OrthoDB" id="2507336at2759"/>
<evidence type="ECO:0000256" key="1">
    <source>
        <dbReference type="SAM" id="MobiDB-lite"/>
    </source>
</evidence>
<protein>
    <recommendedName>
        <fullName evidence="2">PH domain-containing protein</fullName>
    </recommendedName>
</protein>
<feature type="compositionally biased region" description="Basic and acidic residues" evidence="1">
    <location>
        <begin position="346"/>
        <end position="357"/>
    </location>
</feature>
<gene>
    <name evidence="3" type="ORF">PISMIDRAFT_203836</name>
</gene>
<feature type="compositionally biased region" description="Basic and acidic residues" evidence="1">
    <location>
        <begin position="388"/>
        <end position="401"/>
    </location>
</feature>
<reference evidence="3 4" key="1">
    <citation type="submission" date="2014-04" db="EMBL/GenBank/DDBJ databases">
        <authorList>
            <consortium name="DOE Joint Genome Institute"/>
            <person name="Kuo A."/>
            <person name="Kohler A."/>
            <person name="Costa M.D."/>
            <person name="Nagy L.G."/>
            <person name="Floudas D."/>
            <person name="Copeland A."/>
            <person name="Barry K.W."/>
            <person name="Cichocki N."/>
            <person name="Veneault-Fourrey C."/>
            <person name="LaButti K."/>
            <person name="Lindquist E.A."/>
            <person name="Lipzen A."/>
            <person name="Lundell T."/>
            <person name="Morin E."/>
            <person name="Murat C."/>
            <person name="Sun H."/>
            <person name="Tunlid A."/>
            <person name="Henrissat B."/>
            <person name="Grigoriev I.V."/>
            <person name="Hibbett D.S."/>
            <person name="Martin F."/>
            <person name="Nordberg H.P."/>
            <person name="Cantor M.N."/>
            <person name="Hua S.X."/>
        </authorList>
    </citation>
    <scope>NUCLEOTIDE SEQUENCE [LARGE SCALE GENOMIC DNA]</scope>
    <source>
        <strain evidence="3 4">441</strain>
    </source>
</reference>
<sequence>MGPPLFLPFLRLKHPCPHLVTLNQALVHTPLASSDSEGATSDHYMRRVNLSPRGSSETFHEEDSIEDAAEVEAALNDVDREFENTEDLLTEWSRGTSTSGPTYTGTTPSYSTSLDTYAIYNREGNRLSTISERTENIPSRPTSYGARGVAEGQRLSAHRSGTASPGLHTRAVTELAADRAPGRRTGDLIAFFEDRAATPSETSFGHTRTSSAPGYHSRSPLFPMSQSTPHLGSTTGYGTSTGYVSRPSSPAKSKAGSTVSSVSSSVSDSLSMSSLLSPPTRGPTTVTRSGTQLSPSDFASTFSNTFTASRTASNTTNVTPTVSSLRRPQTSPRSPLTSVRNIIAAWKDRTPSLDKTPKSPSDTTTSPPSNTGPGGRGDGLFSLRRRASQRERVQDDAEHSNGLRPATPKSMSSSIIPPPFDMTELGAYARDGREPLRIGVLWYLNVHSGPPYRWQRCEALLYPHMLLLSWIAPGGGRGVVTLDLLNCTEVRSVPSPTHSGAKEDVGTIAARTQVAEGQGPDLMELLCPFQLLYTDGVERLAAESARERVRWVSAIWEALDRSVTLPNRSEPGSPTGSIRTIRSITSTSASGSTSGSASTVFIPPLHTIPSVSDLSDSLSTASFSRAPSYPTHTRTTDDGAVSNHSYVYPGDPRVIAPSRSSSLRRTSSLTDLDAEFASAVSRARNARPGLGFGLSLVGGTILGDGSPVTVSSGPRLGRDVRVTPPPSAKTKARPLSDISDDAFFSAASKTSSDARSSFVSMTTTSTSGRDPTSTGLITDSTALEFTSGDSNTQIVPSTLSYRRTESNSYLGDSHDGSFACSTCATHARKALLTRKTPQLAARIREVGPR</sequence>
<evidence type="ECO:0000259" key="2">
    <source>
        <dbReference type="SMART" id="SM00233"/>
    </source>
</evidence>
<feature type="region of interest" description="Disordered" evidence="1">
    <location>
        <begin position="708"/>
        <end position="734"/>
    </location>
</feature>
<feature type="compositionally biased region" description="Low complexity" evidence="1">
    <location>
        <begin position="232"/>
        <end position="243"/>
    </location>
</feature>
<organism evidence="3 4">
    <name type="scientific">Pisolithus microcarpus 441</name>
    <dbReference type="NCBI Taxonomy" id="765257"/>
    <lineage>
        <taxon>Eukaryota</taxon>
        <taxon>Fungi</taxon>
        <taxon>Dikarya</taxon>
        <taxon>Basidiomycota</taxon>
        <taxon>Agaricomycotina</taxon>
        <taxon>Agaricomycetes</taxon>
        <taxon>Agaricomycetidae</taxon>
        <taxon>Boletales</taxon>
        <taxon>Sclerodermatineae</taxon>
        <taxon>Pisolithaceae</taxon>
        <taxon>Pisolithus</taxon>
    </lineage>
</organism>
<dbReference type="AlphaFoldDB" id="A0A0C9ZD80"/>
<feature type="region of interest" description="Disordered" evidence="1">
    <location>
        <begin position="199"/>
        <end position="296"/>
    </location>
</feature>
<dbReference type="HOGENOM" id="CLU_335895_0_0_1"/>
<evidence type="ECO:0000313" key="4">
    <source>
        <dbReference type="Proteomes" id="UP000054018"/>
    </source>
</evidence>
<dbReference type="STRING" id="765257.A0A0C9ZD80"/>
<feature type="compositionally biased region" description="Low complexity" evidence="1">
    <location>
        <begin position="257"/>
        <end position="277"/>
    </location>
</feature>
<feature type="domain" description="PH" evidence="2">
    <location>
        <begin position="435"/>
        <end position="562"/>
    </location>
</feature>
<dbReference type="SMART" id="SM00233">
    <property type="entry name" value="PH"/>
    <property type="match status" value="1"/>
</dbReference>
<name>A0A0C9ZD80_9AGAM</name>
<feature type="compositionally biased region" description="Polar residues" evidence="1">
    <location>
        <begin position="564"/>
        <end position="574"/>
    </location>
</feature>
<feature type="compositionally biased region" description="Polar residues" evidence="1">
    <location>
        <begin position="282"/>
        <end position="296"/>
    </location>
</feature>
<evidence type="ECO:0000313" key="3">
    <source>
        <dbReference type="EMBL" id="KIK27261.1"/>
    </source>
</evidence>
<dbReference type="InterPro" id="IPR001849">
    <property type="entry name" value="PH_domain"/>
</dbReference>
<feature type="compositionally biased region" description="Polar residues" evidence="1">
    <location>
        <begin position="199"/>
        <end position="212"/>
    </location>
</feature>
<feature type="region of interest" description="Disordered" evidence="1">
    <location>
        <begin position="311"/>
        <end position="418"/>
    </location>
</feature>